<accession>A0A7S4FV24</accession>
<gene>
    <name evidence="1" type="ORF">EGYM00163_LOCUS27272</name>
</gene>
<name>A0A7S4FV24_9EUGL</name>
<organism evidence="1">
    <name type="scientific">Eutreptiella gymnastica</name>
    <dbReference type="NCBI Taxonomy" id="73025"/>
    <lineage>
        <taxon>Eukaryota</taxon>
        <taxon>Discoba</taxon>
        <taxon>Euglenozoa</taxon>
        <taxon>Euglenida</taxon>
        <taxon>Spirocuta</taxon>
        <taxon>Euglenophyceae</taxon>
        <taxon>Eutreptiales</taxon>
        <taxon>Eutreptiaceae</taxon>
        <taxon>Eutreptiella</taxon>
    </lineage>
</organism>
<protein>
    <submittedName>
        <fullName evidence="1">Uncharacterized protein</fullName>
    </submittedName>
</protein>
<proteinExistence type="predicted"/>
<evidence type="ECO:0000313" key="1">
    <source>
        <dbReference type="EMBL" id="CAE0816113.1"/>
    </source>
</evidence>
<dbReference type="EMBL" id="HBJA01077786">
    <property type="protein sequence ID" value="CAE0816113.1"/>
    <property type="molecule type" value="Transcribed_RNA"/>
</dbReference>
<sequence>MLNIGRHCLGGACSSSDLPSLCQVWNHDVVHDGDVGANARPYTDAASSVFPRPPHPTQPWNDHTDRGMTALPLTLDLLRVLSMDTRWNCGHEFEKMLLVPPQRPRTPTGVAVSAAFPGIRIS</sequence>
<dbReference type="AlphaFoldDB" id="A0A7S4FV24"/>
<reference evidence="1" key="1">
    <citation type="submission" date="2021-01" db="EMBL/GenBank/DDBJ databases">
        <authorList>
            <person name="Corre E."/>
            <person name="Pelletier E."/>
            <person name="Niang G."/>
            <person name="Scheremetjew M."/>
            <person name="Finn R."/>
            <person name="Kale V."/>
            <person name="Holt S."/>
            <person name="Cochrane G."/>
            <person name="Meng A."/>
            <person name="Brown T."/>
            <person name="Cohen L."/>
        </authorList>
    </citation>
    <scope>NUCLEOTIDE SEQUENCE</scope>
    <source>
        <strain evidence="1">CCMP1594</strain>
    </source>
</reference>